<dbReference type="EMBL" id="BOPH01000132">
    <property type="protein sequence ID" value="GIJ74236.1"/>
    <property type="molecule type" value="Genomic_DNA"/>
</dbReference>
<dbReference type="SUPFAM" id="SSF50891">
    <property type="entry name" value="Cyclophilin-like"/>
    <property type="match status" value="1"/>
</dbReference>
<dbReference type="Gene3D" id="2.40.100.10">
    <property type="entry name" value="Cyclophilin-like"/>
    <property type="match status" value="1"/>
</dbReference>
<feature type="region of interest" description="Disordered" evidence="3">
    <location>
        <begin position="75"/>
        <end position="94"/>
    </location>
</feature>
<dbReference type="InterPro" id="IPR029000">
    <property type="entry name" value="Cyclophilin-like_dom_sf"/>
</dbReference>
<name>A0A8J4A337_9ACTN</name>
<feature type="compositionally biased region" description="Low complexity" evidence="3">
    <location>
        <begin position="175"/>
        <end position="191"/>
    </location>
</feature>
<comment type="similarity">
    <text evidence="2">Belongs to the cyclophilin-type PPIase family.</text>
</comment>
<dbReference type="InterPro" id="IPR002130">
    <property type="entry name" value="Cyclophilin-type_PPIase_dom"/>
</dbReference>
<evidence type="ECO:0000313" key="6">
    <source>
        <dbReference type="EMBL" id="GIJ74236.1"/>
    </source>
</evidence>
<dbReference type="GO" id="GO:0003755">
    <property type="term" value="F:peptidyl-prolyl cis-trans isomerase activity"/>
    <property type="evidence" value="ECO:0007669"/>
    <property type="project" value="UniProtKB-UniRule"/>
</dbReference>
<organism evidence="6 7">
    <name type="scientific">Virgisporangium ochraceum</name>
    <dbReference type="NCBI Taxonomy" id="65505"/>
    <lineage>
        <taxon>Bacteria</taxon>
        <taxon>Bacillati</taxon>
        <taxon>Actinomycetota</taxon>
        <taxon>Actinomycetes</taxon>
        <taxon>Micromonosporales</taxon>
        <taxon>Micromonosporaceae</taxon>
        <taxon>Virgisporangium</taxon>
    </lineage>
</organism>
<dbReference type="CDD" id="cd00317">
    <property type="entry name" value="cyclophilin"/>
    <property type="match status" value="1"/>
</dbReference>
<feature type="region of interest" description="Disordered" evidence="3">
    <location>
        <begin position="271"/>
        <end position="298"/>
    </location>
</feature>
<dbReference type="Proteomes" id="UP000635606">
    <property type="component" value="Unassembled WGS sequence"/>
</dbReference>
<comment type="function">
    <text evidence="1 2">PPIases accelerate the folding of proteins. It catalyzes the cis-trans isomerization of proline imidic peptide bonds in oligopeptides.</text>
</comment>
<dbReference type="PRINTS" id="PR00153">
    <property type="entry name" value="CSAPPISMRASE"/>
</dbReference>
<feature type="compositionally biased region" description="Low complexity" evidence="3">
    <location>
        <begin position="284"/>
        <end position="298"/>
    </location>
</feature>
<keyword evidence="4" id="KW-0472">Membrane</keyword>
<dbReference type="InterPro" id="IPR044666">
    <property type="entry name" value="Cyclophilin_A-like"/>
</dbReference>
<evidence type="ECO:0000256" key="2">
    <source>
        <dbReference type="RuleBase" id="RU363019"/>
    </source>
</evidence>
<evidence type="ECO:0000259" key="5">
    <source>
        <dbReference type="PROSITE" id="PS50072"/>
    </source>
</evidence>
<proteinExistence type="inferred from homology"/>
<dbReference type="PROSITE" id="PS50072">
    <property type="entry name" value="CSA_PPIASE_2"/>
    <property type="match status" value="1"/>
</dbReference>
<evidence type="ECO:0000313" key="7">
    <source>
        <dbReference type="Proteomes" id="UP000635606"/>
    </source>
</evidence>
<dbReference type="Pfam" id="PF00160">
    <property type="entry name" value="Pro_isomerase"/>
    <property type="match status" value="1"/>
</dbReference>
<dbReference type="EC" id="5.2.1.8" evidence="2"/>
<gene>
    <name evidence="6" type="ORF">Voc01_091530</name>
</gene>
<keyword evidence="4" id="KW-1133">Transmembrane helix</keyword>
<protein>
    <recommendedName>
        <fullName evidence="2">Peptidyl-prolyl cis-trans isomerase</fullName>
        <shortName evidence="2">PPIase</shortName>
        <ecNumber evidence="2">5.2.1.8</ecNumber>
    </recommendedName>
</protein>
<sequence>MARTRDRQRALARAKLDRQIARRAAAARRKRQIQAGTAAGLALVLIVLGALWFGGVFEGDKDPAPQGSGQCAWNENTGGQNVKDVGRPPNDDLPTTGIETMTITTNQGVIKAAIDVSKVPCTAASFSFLSGKGYFDNTPCHRLTTDGGGFVLQCGDPSGSGSGGPGYRFADENLPTATTPPSTDPSASASPPAAPALYKRGMIAMANSGEDTNGSQFFIVYKDSPAFEAKYTVLGNITEGLEVVDKIAESGVAEGSEKPGDGKPKVEVTIQKLTLGSGDAPAETPSGQPSGSSSASTQ</sequence>
<reference evidence="6" key="1">
    <citation type="submission" date="2021-01" db="EMBL/GenBank/DDBJ databases">
        <title>Whole genome shotgun sequence of Virgisporangium ochraceum NBRC 16418.</title>
        <authorList>
            <person name="Komaki H."/>
            <person name="Tamura T."/>
        </authorList>
    </citation>
    <scope>NUCLEOTIDE SEQUENCE</scope>
    <source>
        <strain evidence="6">NBRC 16418</strain>
    </source>
</reference>
<feature type="domain" description="PPIase cyclophilin-type" evidence="5">
    <location>
        <begin position="97"/>
        <end position="275"/>
    </location>
</feature>
<dbReference type="PANTHER" id="PTHR45625:SF3">
    <property type="entry name" value="PEPTIDYL-PROLYL CIS-TRANS ISOMERASE B-RELATED"/>
    <property type="match status" value="1"/>
</dbReference>
<comment type="caution">
    <text evidence="6">The sequence shown here is derived from an EMBL/GenBank/DDBJ whole genome shotgun (WGS) entry which is preliminary data.</text>
</comment>
<comment type="catalytic activity">
    <reaction evidence="2">
        <text>[protein]-peptidylproline (omega=180) = [protein]-peptidylproline (omega=0)</text>
        <dbReference type="Rhea" id="RHEA:16237"/>
        <dbReference type="Rhea" id="RHEA-COMP:10747"/>
        <dbReference type="Rhea" id="RHEA-COMP:10748"/>
        <dbReference type="ChEBI" id="CHEBI:83833"/>
        <dbReference type="ChEBI" id="CHEBI:83834"/>
        <dbReference type="EC" id="5.2.1.8"/>
    </reaction>
</comment>
<evidence type="ECO:0000256" key="3">
    <source>
        <dbReference type="SAM" id="MobiDB-lite"/>
    </source>
</evidence>
<keyword evidence="7" id="KW-1185">Reference proteome</keyword>
<keyword evidence="2" id="KW-0697">Rotamase</keyword>
<feature type="region of interest" description="Disordered" evidence="3">
    <location>
        <begin position="161"/>
        <end position="194"/>
    </location>
</feature>
<accession>A0A8J4A337</accession>
<feature type="transmembrane region" description="Helical" evidence="4">
    <location>
        <begin position="38"/>
        <end position="57"/>
    </location>
</feature>
<keyword evidence="4" id="KW-0812">Transmembrane</keyword>
<dbReference type="RefSeq" id="WP_203934038.1">
    <property type="nucleotide sequence ID" value="NZ_BOPH01000132.1"/>
</dbReference>
<evidence type="ECO:0000256" key="4">
    <source>
        <dbReference type="SAM" id="Phobius"/>
    </source>
</evidence>
<dbReference type="PANTHER" id="PTHR45625">
    <property type="entry name" value="PEPTIDYL-PROLYL CIS-TRANS ISOMERASE-RELATED"/>
    <property type="match status" value="1"/>
</dbReference>
<evidence type="ECO:0000256" key="1">
    <source>
        <dbReference type="ARBA" id="ARBA00002388"/>
    </source>
</evidence>
<dbReference type="AlphaFoldDB" id="A0A8J4A337"/>
<keyword evidence="2 6" id="KW-0413">Isomerase</keyword>